<comment type="caution">
    <text evidence="8">The sequence shown here is derived from an EMBL/GenBank/DDBJ whole genome shotgun (WGS) entry which is preliminary data.</text>
</comment>
<dbReference type="GO" id="GO:0005886">
    <property type="term" value="C:plasma membrane"/>
    <property type="evidence" value="ECO:0007669"/>
    <property type="project" value="UniProtKB-SubCell"/>
</dbReference>
<proteinExistence type="inferred from homology"/>
<evidence type="ECO:0000256" key="7">
    <source>
        <dbReference type="SAM" id="Phobius"/>
    </source>
</evidence>
<feature type="transmembrane region" description="Helical" evidence="7">
    <location>
        <begin position="78"/>
        <end position="98"/>
    </location>
</feature>
<evidence type="ECO:0000256" key="2">
    <source>
        <dbReference type="ARBA" id="ARBA00006679"/>
    </source>
</evidence>
<dbReference type="InterPro" id="IPR051907">
    <property type="entry name" value="DoxX-like_oxidoreductase"/>
</dbReference>
<keyword evidence="9" id="KW-1185">Reference proteome</keyword>
<dbReference type="AlphaFoldDB" id="A0A2T5B309"/>
<dbReference type="EMBL" id="PZZZ01000006">
    <property type="protein sequence ID" value="PTM93363.1"/>
    <property type="molecule type" value="Genomic_DNA"/>
</dbReference>
<dbReference type="Pfam" id="PF07681">
    <property type="entry name" value="DoxX"/>
    <property type="match status" value="1"/>
</dbReference>
<sequence>MIDQIAGPYGVLLLRLCLGAMFVAHAMLKIRVYTIPGTVDYFKSLGLPGWLAYVTIAAELGGAACLILGIWPRYAALLLVPLVFGTIVTVHGKNGWLFSNTDGGWEYPAFWTASLFAVFLLGDGAAALVASPYLGF</sequence>
<keyword evidence="5 7" id="KW-1133">Transmembrane helix</keyword>
<dbReference type="PANTHER" id="PTHR33452:SF1">
    <property type="entry name" value="INNER MEMBRANE PROTEIN YPHA-RELATED"/>
    <property type="match status" value="1"/>
</dbReference>
<evidence type="ECO:0000313" key="8">
    <source>
        <dbReference type="EMBL" id="PTM93363.1"/>
    </source>
</evidence>
<evidence type="ECO:0000256" key="4">
    <source>
        <dbReference type="ARBA" id="ARBA00022692"/>
    </source>
</evidence>
<evidence type="ECO:0000256" key="6">
    <source>
        <dbReference type="ARBA" id="ARBA00023136"/>
    </source>
</evidence>
<gene>
    <name evidence="8" type="ORF">C7449_10648</name>
</gene>
<protein>
    <submittedName>
        <fullName evidence="8">Putative oxidoreductase</fullName>
    </submittedName>
</protein>
<comment type="similarity">
    <text evidence="2">Belongs to the DoxX family.</text>
</comment>
<evidence type="ECO:0000313" key="9">
    <source>
        <dbReference type="Proteomes" id="UP000241247"/>
    </source>
</evidence>
<dbReference type="OrthoDB" id="5382961at2"/>
<keyword evidence="4 7" id="KW-0812">Transmembrane</keyword>
<dbReference type="RefSeq" id="WP_108003712.1">
    <property type="nucleotide sequence ID" value="NZ_JBHEEX010000005.1"/>
</dbReference>
<dbReference type="Proteomes" id="UP000241247">
    <property type="component" value="Unassembled WGS sequence"/>
</dbReference>
<accession>A0A2T5B309</accession>
<feature type="transmembrane region" description="Helical" evidence="7">
    <location>
        <begin position="12"/>
        <end position="30"/>
    </location>
</feature>
<dbReference type="InterPro" id="IPR032808">
    <property type="entry name" value="DoxX"/>
</dbReference>
<evidence type="ECO:0000256" key="5">
    <source>
        <dbReference type="ARBA" id="ARBA00022989"/>
    </source>
</evidence>
<evidence type="ECO:0000256" key="1">
    <source>
        <dbReference type="ARBA" id="ARBA00004651"/>
    </source>
</evidence>
<name>A0A2T5B309_MYCDI</name>
<keyword evidence="3" id="KW-1003">Cell membrane</keyword>
<comment type="subcellular location">
    <subcellularLocation>
        <location evidence="1">Cell membrane</location>
        <topology evidence="1">Multi-pass membrane protein</topology>
    </subcellularLocation>
</comment>
<reference evidence="8 9" key="1">
    <citation type="submission" date="2018-04" db="EMBL/GenBank/DDBJ databases">
        <title>Genomic Encyclopedia of Type Strains, Phase IV (KMG-IV): sequencing the most valuable type-strain genomes for metagenomic binning, comparative biology and taxonomic classification.</title>
        <authorList>
            <person name="Goeker M."/>
        </authorList>
    </citation>
    <scope>NUCLEOTIDE SEQUENCE [LARGE SCALE GENOMIC DNA]</scope>
    <source>
        <strain evidence="8 9">DSM 7138</strain>
    </source>
</reference>
<feature type="transmembrane region" description="Helical" evidence="7">
    <location>
        <begin position="50"/>
        <end position="71"/>
    </location>
</feature>
<keyword evidence="6 7" id="KW-0472">Membrane</keyword>
<dbReference type="PANTHER" id="PTHR33452">
    <property type="entry name" value="OXIDOREDUCTASE CATD-RELATED"/>
    <property type="match status" value="1"/>
</dbReference>
<evidence type="ECO:0000256" key="3">
    <source>
        <dbReference type="ARBA" id="ARBA00022475"/>
    </source>
</evidence>
<feature type="transmembrane region" description="Helical" evidence="7">
    <location>
        <begin position="110"/>
        <end position="134"/>
    </location>
</feature>
<organism evidence="8 9">
    <name type="scientific">Mycoplana dimorpha</name>
    <dbReference type="NCBI Taxonomy" id="28320"/>
    <lineage>
        <taxon>Bacteria</taxon>
        <taxon>Pseudomonadati</taxon>
        <taxon>Pseudomonadota</taxon>
        <taxon>Alphaproteobacteria</taxon>
        <taxon>Hyphomicrobiales</taxon>
        <taxon>Rhizobiaceae</taxon>
        <taxon>Mycoplana</taxon>
    </lineage>
</organism>